<gene>
    <name evidence="2" type="ORF">AsAng_0007600</name>
</gene>
<evidence type="ECO:0000313" key="2">
    <source>
        <dbReference type="EMBL" id="BDS10055.1"/>
    </source>
</evidence>
<reference evidence="2" key="1">
    <citation type="submission" date="2022-09" db="EMBL/GenBank/DDBJ databases">
        <title>Aureispira anguillicida sp. nov., isolated from Leptocephalus of Japanese eel Anguilla japonica.</title>
        <authorList>
            <person name="Yuasa K."/>
            <person name="Mekata T."/>
            <person name="Ikunari K."/>
        </authorList>
    </citation>
    <scope>NUCLEOTIDE SEQUENCE</scope>
    <source>
        <strain evidence="2">EL160426</strain>
    </source>
</reference>
<accession>A0A915YBJ6</accession>
<name>A0A915YBJ6_9BACT</name>
<keyword evidence="3" id="KW-1185">Reference proteome</keyword>
<keyword evidence="1" id="KW-1133">Transmembrane helix</keyword>
<protein>
    <submittedName>
        <fullName evidence="2">Uncharacterized protein</fullName>
    </submittedName>
</protein>
<feature type="transmembrane region" description="Helical" evidence="1">
    <location>
        <begin position="27"/>
        <end position="45"/>
    </location>
</feature>
<dbReference type="KEGG" id="aup:AsAng_0007600"/>
<keyword evidence="1" id="KW-0472">Membrane</keyword>
<evidence type="ECO:0000313" key="3">
    <source>
        <dbReference type="Proteomes" id="UP001060919"/>
    </source>
</evidence>
<dbReference type="EMBL" id="AP026867">
    <property type="protein sequence ID" value="BDS10055.1"/>
    <property type="molecule type" value="Genomic_DNA"/>
</dbReference>
<keyword evidence="1" id="KW-0812">Transmembrane</keyword>
<evidence type="ECO:0000256" key="1">
    <source>
        <dbReference type="SAM" id="Phobius"/>
    </source>
</evidence>
<dbReference type="AlphaFoldDB" id="A0A915YBJ6"/>
<organism evidence="2 3">
    <name type="scientific">Aureispira anguillae</name>
    <dbReference type="NCBI Taxonomy" id="2864201"/>
    <lineage>
        <taxon>Bacteria</taxon>
        <taxon>Pseudomonadati</taxon>
        <taxon>Bacteroidota</taxon>
        <taxon>Saprospiria</taxon>
        <taxon>Saprospirales</taxon>
        <taxon>Saprospiraceae</taxon>
        <taxon>Aureispira</taxon>
    </lineage>
</organism>
<proteinExistence type="predicted"/>
<sequence length="51" mass="5655">MHKGLISNISMNSYISSETVFLTNPSINYFSVSLCGFYTVLGSVFQQTIIT</sequence>
<dbReference type="Proteomes" id="UP001060919">
    <property type="component" value="Chromosome"/>
</dbReference>